<reference evidence="1 2" key="1">
    <citation type="submission" date="2021-06" db="EMBL/GenBank/DDBJ databases">
        <authorList>
            <person name="Palmer J.M."/>
        </authorList>
    </citation>
    <scope>NUCLEOTIDE SEQUENCE [LARGE SCALE GENOMIC DNA]</scope>
    <source>
        <strain evidence="1 2">XR_2019</strain>
        <tissue evidence="1">Muscle</tissue>
    </source>
</reference>
<name>A0ABV0WXZ7_9TELE</name>
<organism evidence="1 2">
    <name type="scientific">Xenotaenia resolanae</name>
    <dbReference type="NCBI Taxonomy" id="208358"/>
    <lineage>
        <taxon>Eukaryota</taxon>
        <taxon>Metazoa</taxon>
        <taxon>Chordata</taxon>
        <taxon>Craniata</taxon>
        <taxon>Vertebrata</taxon>
        <taxon>Euteleostomi</taxon>
        <taxon>Actinopterygii</taxon>
        <taxon>Neopterygii</taxon>
        <taxon>Teleostei</taxon>
        <taxon>Neoteleostei</taxon>
        <taxon>Acanthomorphata</taxon>
        <taxon>Ovalentaria</taxon>
        <taxon>Atherinomorphae</taxon>
        <taxon>Cyprinodontiformes</taxon>
        <taxon>Goodeidae</taxon>
        <taxon>Xenotaenia</taxon>
    </lineage>
</organism>
<sequence length="211" mass="24743">MSKLKITVQRLSEIEMRINESEQYQCRLNLRLHGNSEEKQENIKAKDEDICCAVVRENQMNITENIDITHHLCCLNDQQRGPRTTIISFPNKTSLDPVWRMAKTCSFLKENKLRFTEDLTIDNKLRENLWPLIEAARKDRKRAHFAGVQIIIEGKEIRPSLSVTERKPLISKWTQQTLPKYGSSTLSIKKENNIYSERYLETYTINIFTLS</sequence>
<dbReference type="EMBL" id="JAHRIM010071919">
    <property type="protein sequence ID" value="MEQ2273501.1"/>
    <property type="molecule type" value="Genomic_DNA"/>
</dbReference>
<dbReference type="Proteomes" id="UP001444071">
    <property type="component" value="Unassembled WGS sequence"/>
</dbReference>
<comment type="caution">
    <text evidence="1">The sequence shown here is derived from an EMBL/GenBank/DDBJ whole genome shotgun (WGS) entry which is preliminary data.</text>
</comment>
<keyword evidence="2" id="KW-1185">Reference proteome</keyword>
<evidence type="ECO:0000313" key="1">
    <source>
        <dbReference type="EMBL" id="MEQ2273501.1"/>
    </source>
</evidence>
<protein>
    <submittedName>
        <fullName evidence="1">Uncharacterized protein</fullName>
    </submittedName>
</protein>
<proteinExistence type="predicted"/>
<evidence type="ECO:0000313" key="2">
    <source>
        <dbReference type="Proteomes" id="UP001444071"/>
    </source>
</evidence>
<gene>
    <name evidence="1" type="ORF">XENORESO_004859</name>
</gene>
<accession>A0ABV0WXZ7</accession>